<evidence type="ECO:0000256" key="1">
    <source>
        <dbReference type="SAM" id="MobiDB-lite"/>
    </source>
</evidence>
<proteinExistence type="predicted"/>
<reference evidence="2" key="1">
    <citation type="journal article" date="2023" name="G3 (Bethesda)">
        <title>A reference genome for the long-term kleptoplast-retaining sea slug Elysia crispata morphotype clarki.</title>
        <authorList>
            <person name="Eastman K.E."/>
            <person name="Pendleton A.L."/>
            <person name="Shaikh M.A."/>
            <person name="Suttiyut T."/>
            <person name="Ogas R."/>
            <person name="Tomko P."/>
            <person name="Gavelis G."/>
            <person name="Widhalm J.R."/>
            <person name="Wisecaver J.H."/>
        </authorList>
    </citation>
    <scope>NUCLEOTIDE SEQUENCE</scope>
    <source>
        <strain evidence="2">ECLA1</strain>
    </source>
</reference>
<feature type="region of interest" description="Disordered" evidence="1">
    <location>
        <begin position="34"/>
        <end position="110"/>
    </location>
</feature>
<dbReference type="Proteomes" id="UP001283361">
    <property type="component" value="Unassembled WGS sequence"/>
</dbReference>
<protein>
    <submittedName>
        <fullName evidence="2">Uncharacterized protein</fullName>
    </submittedName>
</protein>
<keyword evidence="3" id="KW-1185">Reference proteome</keyword>
<dbReference type="AlphaFoldDB" id="A0AAE1DT59"/>
<evidence type="ECO:0000313" key="2">
    <source>
        <dbReference type="EMBL" id="KAK3782116.1"/>
    </source>
</evidence>
<comment type="caution">
    <text evidence="2">The sequence shown here is derived from an EMBL/GenBank/DDBJ whole genome shotgun (WGS) entry which is preliminary data.</text>
</comment>
<organism evidence="2 3">
    <name type="scientific">Elysia crispata</name>
    <name type="common">lettuce slug</name>
    <dbReference type="NCBI Taxonomy" id="231223"/>
    <lineage>
        <taxon>Eukaryota</taxon>
        <taxon>Metazoa</taxon>
        <taxon>Spiralia</taxon>
        <taxon>Lophotrochozoa</taxon>
        <taxon>Mollusca</taxon>
        <taxon>Gastropoda</taxon>
        <taxon>Heterobranchia</taxon>
        <taxon>Euthyneura</taxon>
        <taxon>Panpulmonata</taxon>
        <taxon>Sacoglossa</taxon>
        <taxon>Placobranchoidea</taxon>
        <taxon>Plakobranchidae</taxon>
        <taxon>Elysia</taxon>
    </lineage>
</organism>
<dbReference type="EMBL" id="JAWDGP010002538">
    <property type="protein sequence ID" value="KAK3782116.1"/>
    <property type="molecule type" value="Genomic_DNA"/>
</dbReference>
<gene>
    <name evidence="2" type="ORF">RRG08_052380</name>
</gene>
<name>A0AAE1DT59_9GAST</name>
<evidence type="ECO:0000313" key="3">
    <source>
        <dbReference type="Proteomes" id="UP001283361"/>
    </source>
</evidence>
<accession>A0AAE1DT59</accession>
<sequence length="110" mass="12142">MKRKREIANARAGQREISQKIWAPYCLPLEELPPPKGDAVPHKPGRRAHKLEPAATRSSGMARRSEMGAKMRPLNQNHKLAVSSWRSPGLGSSGTHRDGRGLDPLASCRE</sequence>